<sequence>MQQRKRFALAPDEALHSAISWSQNTGGRTRPPGTRWRQRS</sequence>
<comment type="caution">
    <text evidence="2">The sequence shown here is derived from an EMBL/GenBank/DDBJ whole genome shotgun (WGS) entry which is preliminary data.</text>
</comment>
<evidence type="ECO:0000256" key="1">
    <source>
        <dbReference type="SAM" id="MobiDB-lite"/>
    </source>
</evidence>
<proteinExistence type="predicted"/>
<protein>
    <submittedName>
        <fullName evidence="2">Uncharacterized protein</fullName>
    </submittedName>
</protein>
<gene>
    <name evidence="2" type="ORF">I551_5988</name>
</gene>
<name>A0ABP3A9L6_MYCUL</name>
<reference evidence="2 3" key="1">
    <citation type="submission" date="2014-01" db="EMBL/GenBank/DDBJ databases">
        <authorList>
            <person name="Dobos K."/>
            <person name="Lenaerts A."/>
            <person name="Ordway D."/>
            <person name="DeGroote M.A."/>
            <person name="Parker T."/>
            <person name="Sizemore C."/>
            <person name="Tallon L.J."/>
            <person name="Sadzewicz L.K."/>
            <person name="Sengamalay N."/>
            <person name="Fraser C.M."/>
            <person name="Hine E."/>
            <person name="Shefchek K.A."/>
            <person name="Das S.P."/>
            <person name="Tettelin H."/>
        </authorList>
    </citation>
    <scope>NUCLEOTIDE SEQUENCE [LARGE SCALE GENOMIC DNA]</scope>
    <source>
        <strain evidence="2 3">Harvey</strain>
    </source>
</reference>
<feature type="compositionally biased region" description="Low complexity" evidence="1">
    <location>
        <begin position="25"/>
        <end position="40"/>
    </location>
</feature>
<keyword evidence="3" id="KW-1185">Reference proteome</keyword>
<organism evidence="2 3">
    <name type="scientific">Mycobacterium ulcerans str. Harvey</name>
    <dbReference type="NCBI Taxonomy" id="1299332"/>
    <lineage>
        <taxon>Bacteria</taxon>
        <taxon>Bacillati</taxon>
        <taxon>Actinomycetota</taxon>
        <taxon>Actinomycetes</taxon>
        <taxon>Mycobacteriales</taxon>
        <taxon>Mycobacteriaceae</taxon>
        <taxon>Mycobacterium</taxon>
        <taxon>Mycobacterium ulcerans group</taxon>
    </lineage>
</organism>
<evidence type="ECO:0000313" key="3">
    <source>
        <dbReference type="Proteomes" id="UP000020681"/>
    </source>
</evidence>
<dbReference type="Proteomes" id="UP000020681">
    <property type="component" value="Unassembled WGS sequence"/>
</dbReference>
<evidence type="ECO:0000313" key="2">
    <source>
        <dbReference type="EMBL" id="EUA87544.1"/>
    </source>
</evidence>
<accession>A0ABP3A9L6</accession>
<dbReference type="EMBL" id="JAOL01000160">
    <property type="protein sequence ID" value="EUA87544.1"/>
    <property type="molecule type" value="Genomic_DNA"/>
</dbReference>
<feature type="region of interest" description="Disordered" evidence="1">
    <location>
        <begin position="18"/>
        <end position="40"/>
    </location>
</feature>